<comment type="caution">
    <text evidence="3">The sequence shown here is derived from an EMBL/GenBank/DDBJ whole genome shotgun (WGS) entry which is preliminary data.</text>
</comment>
<gene>
    <name evidence="3" type="ORF">Rhopal_003446-T1</name>
</gene>
<feature type="compositionally biased region" description="Basic and acidic residues" evidence="1">
    <location>
        <begin position="323"/>
        <end position="341"/>
    </location>
</feature>
<keyword evidence="4" id="KW-1185">Reference proteome</keyword>
<reference evidence="3 4" key="1">
    <citation type="submission" date="2021-12" db="EMBL/GenBank/DDBJ databases">
        <title>High titer production of polyol ester of fatty acids by Rhodotorula paludigena BS15 towards product separation-free biomass refinery.</title>
        <authorList>
            <person name="Mano J."/>
            <person name="Ono H."/>
            <person name="Tanaka T."/>
            <person name="Naito K."/>
            <person name="Sushida H."/>
            <person name="Ike M."/>
            <person name="Tokuyasu K."/>
            <person name="Kitaoka M."/>
        </authorList>
    </citation>
    <scope>NUCLEOTIDE SEQUENCE [LARGE SCALE GENOMIC DNA]</scope>
    <source>
        <strain evidence="3 4">BS15</strain>
    </source>
</reference>
<feature type="transmembrane region" description="Helical" evidence="2">
    <location>
        <begin position="49"/>
        <end position="71"/>
    </location>
</feature>
<feature type="compositionally biased region" description="Basic and acidic residues" evidence="1">
    <location>
        <begin position="285"/>
        <end position="294"/>
    </location>
</feature>
<organism evidence="3 4">
    <name type="scientific">Rhodotorula paludigena</name>
    <dbReference type="NCBI Taxonomy" id="86838"/>
    <lineage>
        <taxon>Eukaryota</taxon>
        <taxon>Fungi</taxon>
        <taxon>Dikarya</taxon>
        <taxon>Basidiomycota</taxon>
        <taxon>Pucciniomycotina</taxon>
        <taxon>Microbotryomycetes</taxon>
        <taxon>Sporidiobolales</taxon>
        <taxon>Sporidiobolaceae</taxon>
        <taxon>Rhodotorula</taxon>
    </lineage>
</organism>
<feature type="region of interest" description="Disordered" evidence="1">
    <location>
        <begin position="274"/>
        <end position="411"/>
    </location>
</feature>
<keyword evidence="2" id="KW-1133">Transmembrane helix</keyword>
<evidence type="ECO:0000313" key="3">
    <source>
        <dbReference type="EMBL" id="GJN90435.1"/>
    </source>
</evidence>
<feature type="compositionally biased region" description="Acidic residues" evidence="1">
    <location>
        <begin position="342"/>
        <end position="357"/>
    </location>
</feature>
<evidence type="ECO:0000313" key="4">
    <source>
        <dbReference type="Proteomes" id="UP001342314"/>
    </source>
</evidence>
<feature type="compositionally biased region" description="Polar residues" evidence="1">
    <location>
        <begin position="144"/>
        <end position="156"/>
    </location>
</feature>
<protein>
    <submittedName>
        <fullName evidence="3">Uncharacterized protein</fullName>
    </submittedName>
</protein>
<dbReference type="EMBL" id="BQKY01000006">
    <property type="protein sequence ID" value="GJN90435.1"/>
    <property type="molecule type" value="Genomic_DNA"/>
</dbReference>
<feature type="region of interest" description="Disordered" evidence="1">
    <location>
        <begin position="9"/>
        <end position="43"/>
    </location>
</feature>
<feature type="compositionally biased region" description="Polar residues" evidence="1">
    <location>
        <begin position="11"/>
        <end position="25"/>
    </location>
</feature>
<feature type="compositionally biased region" description="Low complexity" evidence="1">
    <location>
        <begin position="31"/>
        <end position="43"/>
    </location>
</feature>
<accession>A0AAV5GLQ4</accession>
<dbReference type="AlphaFoldDB" id="A0AAV5GLQ4"/>
<feature type="region of interest" description="Disordered" evidence="1">
    <location>
        <begin position="85"/>
        <end position="203"/>
    </location>
</feature>
<evidence type="ECO:0000256" key="2">
    <source>
        <dbReference type="SAM" id="Phobius"/>
    </source>
</evidence>
<dbReference type="Proteomes" id="UP001342314">
    <property type="component" value="Unassembled WGS sequence"/>
</dbReference>
<feature type="compositionally biased region" description="Low complexity" evidence="1">
    <location>
        <begin position="171"/>
        <end position="186"/>
    </location>
</feature>
<name>A0AAV5GLQ4_9BASI</name>
<feature type="compositionally biased region" description="Polar residues" evidence="1">
    <location>
        <begin position="397"/>
        <end position="411"/>
    </location>
</feature>
<feature type="compositionally biased region" description="Basic and acidic residues" evidence="1">
    <location>
        <begin position="383"/>
        <end position="396"/>
    </location>
</feature>
<feature type="compositionally biased region" description="Basic and acidic residues" evidence="1">
    <location>
        <begin position="86"/>
        <end position="108"/>
    </location>
</feature>
<feature type="compositionally biased region" description="Pro residues" evidence="1">
    <location>
        <begin position="187"/>
        <end position="197"/>
    </location>
</feature>
<evidence type="ECO:0000256" key="1">
    <source>
        <dbReference type="SAM" id="MobiDB-lite"/>
    </source>
</evidence>
<proteinExistence type="predicted"/>
<sequence>MPVVLLHPRQAQATPSTTLAESSATRFLPPTATSDANSSDSSSNTGIEIWKYAIVVILCVFALFCFVRLAFLRRVRHQRIQAHQAELARRNEARARRQREAAWRRDTEPSLYSLDLDDPAEPPPPAYDDANARTGPVAAAGPPAQTQKPTLGSRLTSLFRRTDSIRMHGFPRTSSARSTDAAAASAYPPPSSAPPPAASSHAHDLADPATLDEVAHIREALRSAGLLGAPARTFDLSHASAHAALTPAQRAALQGASPGVLMAAAAASVGHVSPQTAAQAAADDDAQRRREERRARRRERRRREREARAEREEGLGLPTYSRKVAEGEEVLQRAEGFKTDDSGDDSGDSEAEGDGGADESTMQQQRRQAAEEPATAAASGAGSREETPTPRGDDTARQTAPAGSTATHPLA</sequence>
<feature type="compositionally biased region" description="Low complexity" evidence="1">
    <location>
        <begin position="358"/>
        <end position="382"/>
    </location>
</feature>
<keyword evidence="2" id="KW-0472">Membrane</keyword>
<feature type="compositionally biased region" description="Basic and acidic residues" evidence="1">
    <location>
        <begin position="304"/>
        <end position="314"/>
    </location>
</feature>
<keyword evidence="2" id="KW-0812">Transmembrane</keyword>